<name>A0AC11EEI1_SHEEP</name>
<gene>
    <name evidence="1" type="primary">MRPS10</name>
</gene>
<reference evidence="1" key="1">
    <citation type="submission" date="2020-11" db="EMBL/GenBank/DDBJ databases">
        <authorList>
            <person name="Davenport K.M."/>
            <person name="Bickhart D.M."/>
            <person name="Smith T.P.L."/>
            <person name="Murdoch B.M."/>
            <person name="Rosen B.D."/>
        </authorList>
    </citation>
    <scope>NUCLEOTIDE SEQUENCE [LARGE SCALE GENOMIC DNA]</scope>
    <source>
        <strain evidence="1">OAR_USU_Benz2616</strain>
    </source>
</reference>
<sequence>MAARAVFGALGRRLWQGSRNFSVSSSRSSIAKNDGFLLTSMKWVQFSNLHVDVPKDLTKPTITISDEPDTLYKRLSVLVKGHDKAVLDSYEYFAVLAAKELGISIKVHEPPRKIERFTLLKSVHIFKKHRVQYEMRTLYRCLELEHLTGSTADVYLEYIQRNLPEGVAMEVTKVWLEFLSQLQGDLYCCVDTLPPDSSCPGGGEDLEGDLSQWLGSLPTPPPPHPQSGGGSSADCSPHPPRATSDASLPLSSCLNTGSTLIGGPWRSLRSSRLCM</sequence>
<evidence type="ECO:0000313" key="1">
    <source>
        <dbReference type="Ensembl" id="ENSOARP00020058290.1"/>
    </source>
</evidence>
<dbReference type="Ensembl" id="ENSOART00020079085.1">
    <property type="protein sequence ID" value="ENSOARP00020058290.1"/>
    <property type="gene ID" value="ENSOARG00020016487.2"/>
</dbReference>
<accession>A0AC11EEI1</accession>
<reference evidence="1" key="3">
    <citation type="submission" date="2025-09" db="UniProtKB">
        <authorList>
            <consortium name="Ensembl"/>
        </authorList>
    </citation>
    <scope>IDENTIFICATION</scope>
</reference>
<reference evidence="1" key="2">
    <citation type="submission" date="2025-08" db="UniProtKB">
        <authorList>
            <consortium name="Ensembl"/>
        </authorList>
    </citation>
    <scope>IDENTIFICATION</scope>
</reference>
<protein>
    <submittedName>
        <fullName evidence="1">Mitochondrial ribosomal protein S10</fullName>
    </submittedName>
</protein>
<proteinExistence type="predicted"/>
<organism evidence="1">
    <name type="scientific">Ovis aries</name>
    <name type="common">Sheep</name>
    <dbReference type="NCBI Taxonomy" id="9940"/>
    <lineage>
        <taxon>Eukaryota</taxon>
        <taxon>Metazoa</taxon>
        <taxon>Chordata</taxon>
        <taxon>Craniata</taxon>
        <taxon>Vertebrata</taxon>
        <taxon>Euteleostomi</taxon>
        <taxon>Mammalia</taxon>
        <taxon>Eutheria</taxon>
        <taxon>Laurasiatheria</taxon>
        <taxon>Artiodactyla</taxon>
        <taxon>Ruminantia</taxon>
        <taxon>Pecora</taxon>
        <taxon>Bovidae</taxon>
        <taxon>Caprinae</taxon>
        <taxon>Ovis</taxon>
    </lineage>
</organism>